<reference evidence="3 4" key="1">
    <citation type="submission" date="2018-10" db="EMBL/GenBank/DDBJ databases">
        <title>Isolation, diversity and antifungal activity of actinobacteria from wheat.</title>
        <authorList>
            <person name="Han C."/>
        </authorList>
    </citation>
    <scope>NUCLEOTIDE SEQUENCE [LARGE SCALE GENOMIC DNA]</scope>
    <source>
        <strain evidence="3 4">NEAU-YY56</strain>
    </source>
</reference>
<keyword evidence="2" id="KW-0472">Membrane</keyword>
<feature type="transmembrane region" description="Helical" evidence="2">
    <location>
        <begin position="32"/>
        <end position="54"/>
    </location>
</feature>
<comment type="caution">
    <text evidence="3">The sequence shown here is derived from an EMBL/GenBank/DDBJ whole genome shotgun (WGS) entry which is preliminary data.</text>
</comment>
<evidence type="ECO:0000313" key="4">
    <source>
        <dbReference type="Proteomes" id="UP000269289"/>
    </source>
</evidence>
<sequence>MTEQHGAGEVVTTTPEPTDAAPPRWRQGNRTLVVLAGVAVVSLVAGLGLSRLVLNPAEAAARTAPPEAGPITVPVESRELSNDVTMRGDVVFDDAVDLRVETADLGERAVVTGQVPEVGADLDAGSVALEIAGRPVLVLPGGLPTYRTLRVGVSGPDVVQLKQALGALGIGAGDAGSDVYDAATAAGVTELYRRAGYPAPQPSSEAQDAVAGAEQMVRSAQAEVTAAQGALASAGRGTREGGAVESADAAVRSAERAVGVAQVALDTCAGEECTPTERAQRQMTLDDARDAVGVAQAQRAALDAAPDTSSESAAVAAAHDNLAEARRALEEARQDTVVALPASEVVFLETLPRRVDAVSVRRGGTVEGSVMSVSGATLQVVGTAAKADAALLEVGAVGTAVLEGEEVPVTVTEIADATSGSGSSGGEGGGEGESTAGRMTVTLQPGDLTPEQVAAFQGSNVRVSIPVSSTGGAVLAVPLAALTAGPGGESRVEVMGDDGESALVEVETGLAAGGYVEVTAAAGSALAEGDLVVVGQAGSGSSSDEESAAAEDADA</sequence>
<dbReference type="Proteomes" id="UP000269289">
    <property type="component" value="Unassembled WGS sequence"/>
</dbReference>
<gene>
    <name evidence="3" type="ORF">EBM89_15360</name>
</gene>
<protein>
    <recommendedName>
        <fullName evidence="5">Peptidoglycan-binding protein</fullName>
    </recommendedName>
</protein>
<evidence type="ECO:0008006" key="5">
    <source>
        <dbReference type="Google" id="ProtNLM"/>
    </source>
</evidence>
<feature type="compositionally biased region" description="Low complexity" evidence="1">
    <location>
        <begin position="9"/>
        <end position="23"/>
    </location>
</feature>
<dbReference type="EMBL" id="RFFI01000096">
    <property type="protein sequence ID" value="RMI06736.1"/>
    <property type="molecule type" value="Genomic_DNA"/>
</dbReference>
<proteinExistence type="predicted"/>
<evidence type="ECO:0000313" key="3">
    <source>
        <dbReference type="EMBL" id="RMI06736.1"/>
    </source>
</evidence>
<keyword evidence="2" id="KW-1133">Transmembrane helix</keyword>
<feature type="region of interest" description="Disordered" evidence="1">
    <location>
        <begin position="535"/>
        <end position="555"/>
    </location>
</feature>
<keyword evidence="4" id="KW-1185">Reference proteome</keyword>
<dbReference type="RefSeq" id="WP_122150441.1">
    <property type="nucleotide sequence ID" value="NZ_RFFI01000096.1"/>
</dbReference>
<dbReference type="Gene3D" id="2.40.420.20">
    <property type="match status" value="1"/>
</dbReference>
<accession>A0A3M2J3U6</accession>
<feature type="compositionally biased region" description="Gly residues" evidence="1">
    <location>
        <begin position="422"/>
        <end position="432"/>
    </location>
</feature>
<keyword evidence="2" id="KW-0812">Transmembrane</keyword>
<dbReference type="OrthoDB" id="3268648at2"/>
<feature type="compositionally biased region" description="Acidic residues" evidence="1">
    <location>
        <begin position="543"/>
        <end position="555"/>
    </location>
</feature>
<feature type="region of interest" description="Disordered" evidence="1">
    <location>
        <begin position="416"/>
        <end position="436"/>
    </location>
</feature>
<feature type="region of interest" description="Disordered" evidence="1">
    <location>
        <begin position="1"/>
        <end position="25"/>
    </location>
</feature>
<evidence type="ECO:0000256" key="1">
    <source>
        <dbReference type="SAM" id="MobiDB-lite"/>
    </source>
</evidence>
<organism evidence="3 4">
    <name type="scientific">Cellulomonas triticagri</name>
    <dbReference type="NCBI Taxonomy" id="2483352"/>
    <lineage>
        <taxon>Bacteria</taxon>
        <taxon>Bacillati</taxon>
        <taxon>Actinomycetota</taxon>
        <taxon>Actinomycetes</taxon>
        <taxon>Micrococcales</taxon>
        <taxon>Cellulomonadaceae</taxon>
        <taxon>Cellulomonas</taxon>
    </lineage>
</organism>
<name>A0A3M2J3U6_9CELL</name>
<dbReference type="AlphaFoldDB" id="A0A3M2J3U6"/>
<evidence type="ECO:0000256" key="2">
    <source>
        <dbReference type="SAM" id="Phobius"/>
    </source>
</evidence>